<evidence type="ECO:0000256" key="1">
    <source>
        <dbReference type="SAM" id="MobiDB-lite"/>
    </source>
</evidence>
<proteinExistence type="predicted"/>
<sequence>MRALLPALGLHDGDSASLKASQGVSARSRPERRGRAPDPIKGKSTAATLACEVSGSLGPIRVHKRPHALVSERSLASRREMSVAFGDDLRWRLERESEGSTDEDMPALSPSSGRSSNSSSIGSPIDFVAPSSDSRSSQPDTAFNERKLSPCPMRSDISVTYHEEENPFLIRSTHQTTISLDWLKQQAQAGAGLDRSSRTSISSDSTIMSLGDDDNYQDWTRTSPSEMVAKSEPTSSMAMTRPAPLQRISSCSYIAPAVPFEQSHIAPLALYLAGDADSEDDEEAVSVLGRSNSVRASSTAPVRSAAPSMIRSYSMPVPTQKQLDDMQAMWRSEAAAANPAALHRDFHSPRKASQMTSAASSASVTSSPTRRSSTVEFQPAAALDSYSVGFPYCHLPPRLSGHASPSRMVTGDGLSQRPSLGRCITLDPASLNRPQLSN</sequence>
<name>G7DTZ3_MIXOS</name>
<reference evidence="2 3" key="1">
    <citation type="journal article" date="2011" name="J. Gen. Appl. Microbiol.">
        <title>Draft genome sequencing of the enigmatic basidiomycete Mixia osmundae.</title>
        <authorList>
            <person name="Nishida H."/>
            <person name="Nagatsuka Y."/>
            <person name="Sugiyama J."/>
        </authorList>
    </citation>
    <scope>NUCLEOTIDE SEQUENCE [LARGE SCALE GENOMIC DNA]</scope>
    <source>
        <strain evidence="3">CBS 9802 / IAM 14324 / JCM 22182 / KY 12970</strain>
    </source>
</reference>
<keyword evidence="3" id="KW-1185">Reference proteome</keyword>
<feature type="compositionally biased region" description="Polar residues" evidence="1">
    <location>
        <begin position="131"/>
        <end position="141"/>
    </location>
</feature>
<feature type="compositionally biased region" description="Low complexity" evidence="1">
    <location>
        <begin position="109"/>
        <end position="125"/>
    </location>
</feature>
<gene>
    <name evidence="2" type="primary">Mo00700</name>
    <name evidence="2" type="ORF">E5Q_00700</name>
</gene>
<evidence type="ECO:0000313" key="2">
    <source>
        <dbReference type="EMBL" id="GAA94053.1"/>
    </source>
</evidence>
<dbReference type="HOGENOM" id="CLU_625670_0_0_1"/>
<dbReference type="Proteomes" id="UP000009131">
    <property type="component" value="Unassembled WGS sequence"/>
</dbReference>
<feature type="region of interest" description="Disordered" evidence="1">
    <location>
        <begin position="11"/>
        <end position="46"/>
    </location>
</feature>
<accession>G7DTZ3</accession>
<feature type="region of interest" description="Disordered" evidence="1">
    <location>
        <begin position="348"/>
        <end position="372"/>
    </location>
</feature>
<reference evidence="2 3" key="2">
    <citation type="journal article" date="2012" name="Open Biol.">
        <title>Characteristics of nucleosomes and linker DNA regions on the genome of the basidiomycete Mixia osmundae revealed by mono- and dinucleosome mapping.</title>
        <authorList>
            <person name="Nishida H."/>
            <person name="Kondo S."/>
            <person name="Matsumoto T."/>
            <person name="Suzuki Y."/>
            <person name="Yoshikawa H."/>
            <person name="Taylor T.D."/>
            <person name="Sugiyama J."/>
        </authorList>
    </citation>
    <scope>NUCLEOTIDE SEQUENCE [LARGE SCALE GENOMIC DNA]</scope>
    <source>
        <strain evidence="3">CBS 9802 / IAM 14324 / JCM 22182 / KY 12970</strain>
    </source>
</reference>
<dbReference type="EMBL" id="BABT02000026">
    <property type="protein sequence ID" value="GAA94053.1"/>
    <property type="molecule type" value="Genomic_DNA"/>
</dbReference>
<feature type="region of interest" description="Disordered" evidence="1">
    <location>
        <begin position="401"/>
        <end position="438"/>
    </location>
</feature>
<organism evidence="2 3">
    <name type="scientific">Mixia osmundae (strain CBS 9802 / IAM 14324 / JCM 22182 / KY 12970)</name>
    <dbReference type="NCBI Taxonomy" id="764103"/>
    <lineage>
        <taxon>Eukaryota</taxon>
        <taxon>Fungi</taxon>
        <taxon>Dikarya</taxon>
        <taxon>Basidiomycota</taxon>
        <taxon>Pucciniomycotina</taxon>
        <taxon>Mixiomycetes</taxon>
        <taxon>Mixiales</taxon>
        <taxon>Mixiaceae</taxon>
        <taxon>Mixia</taxon>
    </lineage>
</organism>
<evidence type="ECO:0000313" key="3">
    <source>
        <dbReference type="Proteomes" id="UP000009131"/>
    </source>
</evidence>
<feature type="compositionally biased region" description="Low complexity" evidence="1">
    <location>
        <begin position="352"/>
        <end position="372"/>
    </location>
</feature>
<feature type="region of interest" description="Disordered" evidence="1">
    <location>
        <begin position="96"/>
        <end position="149"/>
    </location>
</feature>
<dbReference type="AlphaFoldDB" id="G7DTZ3"/>
<protein>
    <submittedName>
        <fullName evidence="2">Uncharacterized protein</fullName>
    </submittedName>
</protein>
<feature type="compositionally biased region" description="Low complexity" evidence="1">
    <location>
        <begin position="198"/>
        <end position="207"/>
    </location>
</feature>
<feature type="region of interest" description="Disordered" evidence="1">
    <location>
        <begin position="190"/>
        <end position="242"/>
    </location>
</feature>
<dbReference type="InParanoid" id="G7DTZ3"/>
<feature type="compositionally biased region" description="Basic and acidic residues" evidence="1">
    <location>
        <begin position="28"/>
        <end position="41"/>
    </location>
</feature>
<comment type="caution">
    <text evidence="2">The sequence shown here is derived from an EMBL/GenBank/DDBJ whole genome shotgun (WGS) entry which is preliminary data.</text>
</comment>